<evidence type="ECO:0000256" key="6">
    <source>
        <dbReference type="ARBA" id="ARBA00022840"/>
    </source>
</evidence>
<dbReference type="CDD" id="cd03257">
    <property type="entry name" value="ABC_NikE_OppD_transporters"/>
    <property type="match status" value="2"/>
</dbReference>
<evidence type="ECO:0000256" key="7">
    <source>
        <dbReference type="ARBA" id="ARBA00023136"/>
    </source>
</evidence>
<dbReference type="NCBIfam" id="NF007739">
    <property type="entry name" value="PRK10419.1"/>
    <property type="match status" value="2"/>
</dbReference>
<evidence type="ECO:0000256" key="8">
    <source>
        <dbReference type="SAM" id="MobiDB-lite"/>
    </source>
</evidence>
<dbReference type="InterPro" id="IPR003439">
    <property type="entry name" value="ABC_transporter-like_ATP-bd"/>
</dbReference>
<evidence type="ECO:0000256" key="3">
    <source>
        <dbReference type="ARBA" id="ARBA00022448"/>
    </source>
</evidence>
<dbReference type="EMBL" id="CP045201">
    <property type="protein sequence ID" value="QOL83016.1"/>
    <property type="molecule type" value="Genomic_DNA"/>
</dbReference>
<evidence type="ECO:0000313" key="11">
    <source>
        <dbReference type="Proteomes" id="UP000594118"/>
    </source>
</evidence>
<name>A0A7L9WU84_9RHOB</name>
<dbReference type="PROSITE" id="PS50893">
    <property type="entry name" value="ABC_TRANSPORTER_2"/>
    <property type="match status" value="2"/>
</dbReference>
<dbReference type="InterPro" id="IPR013563">
    <property type="entry name" value="Oligopep_ABC_C"/>
</dbReference>
<organism evidence="10 11">
    <name type="scientific">Pseudooceanicola spongiae</name>
    <dbReference type="NCBI Taxonomy" id="2613965"/>
    <lineage>
        <taxon>Bacteria</taxon>
        <taxon>Pseudomonadati</taxon>
        <taxon>Pseudomonadota</taxon>
        <taxon>Alphaproteobacteria</taxon>
        <taxon>Rhodobacterales</taxon>
        <taxon>Paracoccaceae</taxon>
        <taxon>Pseudooceanicola</taxon>
    </lineage>
</organism>
<keyword evidence="3" id="KW-0813">Transport</keyword>
<evidence type="ECO:0000256" key="2">
    <source>
        <dbReference type="ARBA" id="ARBA00005417"/>
    </source>
</evidence>
<dbReference type="KEGG" id="pshq:F3W81_20555"/>
<comment type="similarity">
    <text evidence="2">Belongs to the ABC transporter superfamily.</text>
</comment>
<dbReference type="GO" id="GO:0055085">
    <property type="term" value="P:transmembrane transport"/>
    <property type="evidence" value="ECO:0007669"/>
    <property type="project" value="UniProtKB-ARBA"/>
</dbReference>
<feature type="region of interest" description="Disordered" evidence="8">
    <location>
        <begin position="263"/>
        <end position="287"/>
    </location>
</feature>
<dbReference type="NCBIfam" id="NF008453">
    <property type="entry name" value="PRK11308.1"/>
    <property type="match status" value="2"/>
</dbReference>
<dbReference type="GO" id="GO:0016887">
    <property type="term" value="F:ATP hydrolysis activity"/>
    <property type="evidence" value="ECO:0007669"/>
    <property type="project" value="InterPro"/>
</dbReference>
<dbReference type="PANTHER" id="PTHR43297:SF2">
    <property type="entry name" value="DIPEPTIDE TRANSPORT ATP-BINDING PROTEIN DPPD"/>
    <property type="match status" value="1"/>
</dbReference>
<dbReference type="FunFam" id="3.40.50.300:FF:000016">
    <property type="entry name" value="Oligopeptide ABC transporter ATP-binding component"/>
    <property type="match status" value="2"/>
</dbReference>
<dbReference type="Pfam" id="PF00005">
    <property type="entry name" value="ABC_tran"/>
    <property type="match status" value="2"/>
</dbReference>
<keyword evidence="5" id="KW-0547">Nucleotide-binding</keyword>
<dbReference type="Proteomes" id="UP000594118">
    <property type="component" value="Chromosome"/>
</dbReference>
<dbReference type="AlphaFoldDB" id="A0A7L9WU84"/>
<evidence type="ECO:0000313" key="10">
    <source>
        <dbReference type="EMBL" id="QOL83016.1"/>
    </source>
</evidence>
<dbReference type="InterPro" id="IPR017871">
    <property type="entry name" value="ABC_transporter-like_CS"/>
</dbReference>
<accession>A0A7L9WU84</accession>
<dbReference type="GO" id="GO:0005524">
    <property type="term" value="F:ATP binding"/>
    <property type="evidence" value="ECO:0007669"/>
    <property type="project" value="UniProtKB-KW"/>
</dbReference>
<dbReference type="GO" id="GO:0005886">
    <property type="term" value="C:plasma membrane"/>
    <property type="evidence" value="ECO:0007669"/>
    <property type="project" value="UniProtKB-SubCell"/>
</dbReference>
<dbReference type="InterPro" id="IPR027417">
    <property type="entry name" value="P-loop_NTPase"/>
</dbReference>
<dbReference type="SUPFAM" id="SSF52540">
    <property type="entry name" value="P-loop containing nucleoside triphosphate hydrolases"/>
    <property type="match status" value="2"/>
</dbReference>
<dbReference type="RefSeq" id="WP_193081457.1">
    <property type="nucleotide sequence ID" value="NZ_CP045201.1"/>
</dbReference>
<proteinExistence type="inferred from homology"/>
<evidence type="ECO:0000256" key="4">
    <source>
        <dbReference type="ARBA" id="ARBA00022475"/>
    </source>
</evidence>
<dbReference type="PROSITE" id="PS00211">
    <property type="entry name" value="ABC_TRANSPORTER_1"/>
    <property type="match status" value="2"/>
</dbReference>
<evidence type="ECO:0000256" key="5">
    <source>
        <dbReference type="ARBA" id="ARBA00022741"/>
    </source>
</evidence>
<sequence>MTVAPLLELRDLGVSIPSGRKNARADIIEDVSFEVAPGRIVGLIGESGSGKSMTAKSIIRMQPEACQISAGQILFRGKDLAKASQDEMQHLRGAEIAMVFQDPLAVLNPMKTIGWQIDEALIVHGTSRKAAREKTLKLLELVGIPDPKERAESYPHQFSGGMRQRVVIAIALANNAPLLLADEPTTALDVTIQKQILDLLVDLRDRLGVAILLITHDIGVVEEVCDDVVVMYGGMIVESGTAAQVLAAPRHPYTAALLQSMPRPQGERGARMPSIKGGPPDARSLPQGCRFEPRCPMAAETCRQLPPMRAAEGNALHLSRCWFETPDMTKMTAVAAQPRPRRAIGKDTILEVRDLKVNLGQRRGLLRPARPFYAVNGVSLEIGEGETLGLVGESGCGKSSLSRALVGLNPIESGTIRLAGRDVSDMSSGNLKFLRHTAQYIFQDPYASLNPRLTIRQTMQEAMAQGPTASERHDGRINELMELVGLSVRHLDRYPHEFSGGQRQRIGIARTLTVEPRLLICDEPVSALDISVQAQIINLLADMRDELGISLLFIAHDLAVVRHLSDRIAVMRQGKIVEQGQTDQIFSDPKHDYTRLLLSSIPGGHAAQKKAHHA</sequence>
<dbReference type="Pfam" id="PF08352">
    <property type="entry name" value="oligo_HPY"/>
    <property type="match status" value="2"/>
</dbReference>
<keyword evidence="11" id="KW-1185">Reference proteome</keyword>
<dbReference type="PANTHER" id="PTHR43297">
    <property type="entry name" value="OLIGOPEPTIDE TRANSPORT ATP-BINDING PROTEIN APPD"/>
    <property type="match status" value="1"/>
</dbReference>
<keyword evidence="7" id="KW-0472">Membrane</keyword>
<feature type="domain" description="ABC transporter" evidence="9">
    <location>
        <begin position="350"/>
        <end position="598"/>
    </location>
</feature>
<protein>
    <submittedName>
        <fullName evidence="10">Dipeptide ABC transporter ATP-binding protein</fullName>
    </submittedName>
</protein>
<comment type="subcellular location">
    <subcellularLocation>
        <location evidence="1">Cell inner membrane</location>
        <topology evidence="1">Peripheral membrane protein</topology>
    </subcellularLocation>
</comment>
<feature type="domain" description="ABC transporter" evidence="9">
    <location>
        <begin position="7"/>
        <end position="258"/>
    </location>
</feature>
<gene>
    <name evidence="10" type="ORF">F3W81_20555</name>
</gene>
<dbReference type="SMART" id="SM00382">
    <property type="entry name" value="AAA"/>
    <property type="match status" value="2"/>
</dbReference>
<dbReference type="NCBIfam" id="TIGR01727">
    <property type="entry name" value="oligo_HPY"/>
    <property type="match status" value="1"/>
</dbReference>
<evidence type="ECO:0000256" key="1">
    <source>
        <dbReference type="ARBA" id="ARBA00004417"/>
    </source>
</evidence>
<dbReference type="InterPro" id="IPR050388">
    <property type="entry name" value="ABC_Ni/Peptide_Import"/>
</dbReference>
<dbReference type="InterPro" id="IPR003593">
    <property type="entry name" value="AAA+_ATPase"/>
</dbReference>
<dbReference type="GO" id="GO:0015833">
    <property type="term" value="P:peptide transport"/>
    <property type="evidence" value="ECO:0007669"/>
    <property type="project" value="InterPro"/>
</dbReference>
<dbReference type="Gene3D" id="3.40.50.300">
    <property type="entry name" value="P-loop containing nucleotide triphosphate hydrolases"/>
    <property type="match status" value="2"/>
</dbReference>
<evidence type="ECO:0000259" key="9">
    <source>
        <dbReference type="PROSITE" id="PS50893"/>
    </source>
</evidence>
<keyword evidence="4" id="KW-1003">Cell membrane</keyword>
<reference evidence="10 11" key="1">
    <citation type="submission" date="2019-10" db="EMBL/GenBank/DDBJ databases">
        <title>Pseudopuniceibacterium sp. HQ09 islated from Antarctica.</title>
        <authorList>
            <person name="Liao L."/>
            <person name="Su S."/>
            <person name="Chen B."/>
            <person name="Yu Y."/>
        </authorList>
    </citation>
    <scope>NUCLEOTIDE SEQUENCE [LARGE SCALE GENOMIC DNA]</scope>
    <source>
        <strain evidence="10 11">HQ09</strain>
    </source>
</reference>
<keyword evidence="6 10" id="KW-0067">ATP-binding</keyword>